<name>A0ABN2NG39_9PSEU</name>
<evidence type="ECO:0000313" key="7">
    <source>
        <dbReference type="EMBL" id="GAA1862685.1"/>
    </source>
</evidence>
<keyword evidence="2" id="KW-0805">Transcription regulation</keyword>
<dbReference type="Proteomes" id="UP001500449">
    <property type="component" value="Unassembled WGS sequence"/>
</dbReference>
<dbReference type="Gene3D" id="1.10.260.40">
    <property type="entry name" value="lambda repressor-like DNA-binding domains"/>
    <property type="match status" value="1"/>
</dbReference>
<dbReference type="SUPFAM" id="SSF47413">
    <property type="entry name" value="lambda repressor-like DNA-binding domains"/>
    <property type="match status" value="1"/>
</dbReference>
<evidence type="ECO:0000256" key="5">
    <source>
        <dbReference type="SAM" id="MobiDB-lite"/>
    </source>
</evidence>
<dbReference type="InterPro" id="IPR028082">
    <property type="entry name" value="Peripla_BP_I"/>
</dbReference>
<dbReference type="EMBL" id="BAAAQK010000018">
    <property type="protein sequence ID" value="GAA1862685.1"/>
    <property type="molecule type" value="Genomic_DNA"/>
</dbReference>
<keyword evidence="1" id="KW-0678">Repressor</keyword>
<evidence type="ECO:0000256" key="2">
    <source>
        <dbReference type="ARBA" id="ARBA00023015"/>
    </source>
</evidence>
<dbReference type="CDD" id="cd06267">
    <property type="entry name" value="PBP1_LacI_sugar_binding-like"/>
    <property type="match status" value="1"/>
</dbReference>
<feature type="region of interest" description="Disordered" evidence="5">
    <location>
        <begin position="1"/>
        <end position="37"/>
    </location>
</feature>
<sequence length="362" mass="38237">MATTAYDRDVADTGSRPEQGGRRVSSEATPPPASRKATIRTVAAAAGVSTATVSRVMSGVSTVSPALAQRVREVAEQLSYRPSEAARGLALGGLRNIGVLMPDLGNAYFHDVVKGMHRAAADTGFRLLIADHAGDPANEFATAWDLMGHVDGLALLSSRLDLPRLRDLARQTVPVVLVNRVEPGVDLPMVGVDSFTATLEICAHLAGLGHRRVVYVSGSELAWQDRERWRAVRTSGRVLGIDAARVEAEGTLETGYAAVDAALAHEPTALVCFNDLAAIGVISRLRELGLDVPGDISVTGFDDIAIGSHVSPTLTTASSPRDALGRQAWQLLQEALEKANPSETTTLLTATLITRESSGPAR</sequence>
<organism evidence="7 8">
    <name type="scientific">Pseudonocardia ailaonensis</name>
    <dbReference type="NCBI Taxonomy" id="367279"/>
    <lineage>
        <taxon>Bacteria</taxon>
        <taxon>Bacillati</taxon>
        <taxon>Actinomycetota</taxon>
        <taxon>Actinomycetes</taxon>
        <taxon>Pseudonocardiales</taxon>
        <taxon>Pseudonocardiaceae</taxon>
        <taxon>Pseudonocardia</taxon>
    </lineage>
</organism>
<comment type="caution">
    <text evidence="7">The sequence shown here is derived from an EMBL/GenBank/DDBJ whole genome shotgun (WGS) entry which is preliminary data.</text>
</comment>
<dbReference type="PANTHER" id="PTHR30146">
    <property type="entry name" value="LACI-RELATED TRANSCRIPTIONAL REPRESSOR"/>
    <property type="match status" value="1"/>
</dbReference>
<feature type="compositionally biased region" description="Basic and acidic residues" evidence="5">
    <location>
        <begin position="1"/>
        <end position="11"/>
    </location>
</feature>
<accession>A0ABN2NG39</accession>
<dbReference type="InterPro" id="IPR046335">
    <property type="entry name" value="LacI/GalR-like_sensor"/>
</dbReference>
<evidence type="ECO:0000256" key="3">
    <source>
        <dbReference type="ARBA" id="ARBA00023125"/>
    </source>
</evidence>
<dbReference type="Pfam" id="PF13377">
    <property type="entry name" value="Peripla_BP_3"/>
    <property type="match status" value="1"/>
</dbReference>
<protein>
    <recommendedName>
        <fullName evidence="6">HTH lacI-type domain-containing protein</fullName>
    </recommendedName>
</protein>
<keyword evidence="8" id="KW-1185">Reference proteome</keyword>
<evidence type="ECO:0000256" key="1">
    <source>
        <dbReference type="ARBA" id="ARBA00022491"/>
    </source>
</evidence>
<feature type="domain" description="HTH lacI-type" evidence="6">
    <location>
        <begin position="37"/>
        <end position="91"/>
    </location>
</feature>
<keyword evidence="4" id="KW-0804">Transcription</keyword>
<dbReference type="SMART" id="SM00354">
    <property type="entry name" value="HTH_LACI"/>
    <property type="match status" value="1"/>
</dbReference>
<evidence type="ECO:0000313" key="8">
    <source>
        <dbReference type="Proteomes" id="UP001500449"/>
    </source>
</evidence>
<proteinExistence type="predicted"/>
<evidence type="ECO:0000256" key="4">
    <source>
        <dbReference type="ARBA" id="ARBA00023163"/>
    </source>
</evidence>
<dbReference type="PANTHER" id="PTHR30146:SF151">
    <property type="entry name" value="HTH-TYPE TRANSCRIPTIONAL REPRESSOR CYTR"/>
    <property type="match status" value="1"/>
</dbReference>
<evidence type="ECO:0000259" key="6">
    <source>
        <dbReference type="PROSITE" id="PS50932"/>
    </source>
</evidence>
<dbReference type="SUPFAM" id="SSF53822">
    <property type="entry name" value="Periplasmic binding protein-like I"/>
    <property type="match status" value="1"/>
</dbReference>
<gene>
    <name evidence="7" type="ORF">GCM10009836_48740</name>
</gene>
<dbReference type="InterPro" id="IPR000843">
    <property type="entry name" value="HTH_LacI"/>
</dbReference>
<dbReference type="Gene3D" id="3.40.50.2300">
    <property type="match status" value="2"/>
</dbReference>
<dbReference type="PROSITE" id="PS50932">
    <property type="entry name" value="HTH_LACI_2"/>
    <property type="match status" value="1"/>
</dbReference>
<reference evidence="7 8" key="1">
    <citation type="journal article" date="2019" name="Int. J. Syst. Evol. Microbiol.">
        <title>The Global Catalogue of Microorganisms (GCM) 10K type strain sequencing project: providing services to taxonomists for standard genome sequencing and annotation.</title>
        <authorList>
            <consortium name="The Broad Institute Genomics Platform"/>
            <consortium name="The Broad Institute Genome Sequencing Center for Infectious Disease"/>
            <person name="Wu L."/>
            <person name="Ma J."/>
        </authorList>
    </citation>
    <scope>NUCLEOTIDE SEQUENCE [LARGE SCALE GENOMIC DNA]</scope>
    <source>
        <strain evidence="7 8">JCM 16009</strain>
    </source>
</reference>
<dbReference type="Pfam" id="PF00356">
    <property type="entry name" value="LacI"/>
    <property type="match status" value="1"/>
</dbReference>
<dbReference type="CDD" id="cd01392">
    <property type="entry name" value="HTH_LacI"/>
    <property type="match status" value="1"/>
</dbReference>
<keyword evidence="3" id="KW-0238">DNA-binding</keyword>
<dbReference type="RefSeq" id="WP_344421389.1">
    <property type="nucleotide sequence ID" value="NZ_BAAAQK010000018.1"/>
</dbReference>
<dbReference type="InterPro" id="IPR010982">
    <property type="entry name" value="Lambda_DNA-bd_dom_sf"/>
</dbReference>